<protein>
    <submittedName>
        <fullName evidence="1">9066_t:CDS:1</fullName>
    </submittedName>
</protein>
<feature type="non-terminal residue" evidence="1">
    <location>
        <position position="1"/>
    </location>
</feature>
<dbReference type="EMBL" id="CAJVPT010013834">
    <property type="protein sequence ID" value="CAG8599442.1"/>
    <property type="molecule type" value="Genomic_DNA"/>
</dbReference>
<comment type="caution">
    <text evidence="1">The sequence shown here is derived from an EMBL/GenBank/DDBJ whole genome shotgun (WGS) entry which is preliminary data.</text>
</comment>
<dbReference type="Proteomes" id="UP000789525">
    <property type="component" value="Unassembled WGS sequence"/>
</dbReference>
<keyword evidence="2" id="KW-1185">Reference proteome</keyword>
<evidence type="ECO:0000313" key="2">
    <source>
        <dbReference type="Proteomes" id="UP000789525"/>
    </source>
</evidence>
<organism evidence="1 2">
    <name type="scientific">Acaulospora colombiana</name>
    <dbReference type="NCBI Taxonomy" id="27376"/>
    <lineage>
        <taxon>Eukaryota</taxon>
        <taxon>Fungi</taxon>
        <taxon>Fungi incertae sedis</taxon>
        <taxon>Mucoromycota</taxon>
        <taxon>Glomeromycotina</taxon>
        <taxon>Glomeromycetes</taxon>
        <taxon>Diversisporales</taxon>
        <taxon>Acaulosporaceae</taxon>
        <taxon>Acaulospora</taxon>
    </lineage>
</organism>
<evidence type="ECO:0000313" key="1">
    <source>
        <dbReference type="EMBL" id="CAG8599442.1"/>
    </source>
</evidence>
<proteinExistence type="predicted"/>
<reference evidence="1" key="1">
    <citation type="submission" date="2021-06" db="EMBL/GenBank/DDBJ databases">
        <authorList>
            <person name="Kallberg Y."/>
            <person name="Tangrot J."/>
            <person name="Rosling A."/>
        </authorList>
    </citation>
    <scope>NUCLEOTIDE SEQUENCE</scope>
    <source>
        <strain evidence="1">CL356</strain>
    </source>
</reference>
<accession>A0ACA9ML23</accession>
<gene>
    <name evidence="1" type="ORF">ACOLOM_LOCUS6629</name>
</gene>
<sequence>PRKSDILLPLEICEIIPGQKYKPELSSFQRQEMIEKTAVKPSVRFNHLMNASREIYKHQADENIASIGMEVDKEFIRLMARVLPPPRLIDRENRPINPTSGGWDVKRFIRGTNIYNWSVVVFEDMKKLPRNVLQNALIQLMESLSQKGLNIMNNRPPIYYANPQGDYLKSLLIGFNNARIEKSKAPQLIICIVQKKVKVDTGLHPIIKKICGVELGVVTQCIVALNMVSDKWRSICGNIALKINGKLGGTNSTLLDHELKFKTTTTPMVIGADVFHPSKDDKKRGRPSVSGICASMDPEVTKYIARYGMNRTLNNETIENLEGMIRELLEQFRIQNDGALPEQIIFYRDGVAEGQFQMVLDEEVAAIKSASKEVYGYRDPPKLTFLIVQKRHHARFMPVNKDDRDQNSENCKPGTVVDTEIVVPQNFTFFLQSHASPLGTARSAYYHVILNEGNFSADEIQEITYRLCFLSVRQKIL</sequence>
<name>A0ACA9ML23_9GLOM</name>